<gene>
    <name evidence="1" type="ORF">SAMN04488565_2182</name>
</gene>
<accession>A0A1H0ZYK0</accession>
<protein>
    <submittedName>
        <fullName evidence="1">Uncharacterized protein</fullName>
    </submittedName>
</protein>
<sequence>MGRVLRREVIAIKCEVRSCDATDPLFPSIPQETTWHDHAAQLTELVAQGWSIVLTPKFRTYCPEHAERARDCTCRTNPSRRHLCVVHTLEAAELIWDADQTPIEVSAFLEVVS</sequence>
<dbReference type="RefSeq" id="WP_010157090.1">
    <property type="nucleotide sequence ID" value="NZ_FNKB01000001.1"/>
</dbReference>
<dbReference type="OrthoDB" id="9909617at2"/>
<evidence type="ECO:0000313" key="2">
    <source>
        <dbReference type="Proteomes" id="UP000182690"/>
    </source>
</evidence>
<dbReference type="STRING" id="1079994.SAMN04488565_2182"/>
<dbReference type="Proteomes" id="UP000182690">
    <property type="component" value="Unassembled WGS sequence"/>
</dbReference>
<organism evidence="1 2">
    <name type="scientific">Leucobacter chromiiresistens</name>
    <dbReference type="NCBI Taxonomy" id="1079994"/>
    <lineage>
        <taxon>Bacteria</taxon>
        <taxon>Bacillati</taxon>
        <taxon>Actinomycetota</taxon>
        <taxon>Actinomycetes</taxon>
        <taxon>Micrococcales</taxon>
        <taxon>Microbacteriaceae</taxon>
        <taxon>Leucobacter</taxon>
    </lineage>
</organism>
<proteinExistence type="predicted"/>
<dbReference type="AlphaFoldDB" id="A0A1H0ZYK0"/>
<evidence type="ECO:0000313" key="1">
    <source>
        <dbReference type="EMBL" id="SDQ32517.1"/>
    </source>
</evidence>
<name>A0A1H0ZYK0_9MICO</name>
<reference evidence="1 2" key="1">
    <citation type="submission" date="2016-10" db="EMBL/GenBank/DDBJ databases">
        <authorList>
            <person name="de Groot N.N."/>
        </authorList>
    </citation>
    <scope>NUCLEOTIDE SEQUENCE [LARGE SCALE GENOMIC DNA]</scope>
    <source>
        <strain evidence="1 2">DSM 22788</strain>
    </source>
</reference>
<dbReference type="EMBL" id="FNKB01000001">
    <property type="protein sequence ID" value="SDQ32517.1"/>
    <property type="molecule type" value="Genomic_DNA"/>
</dbReference>